<dbReference type="EMBL" id="NRQW01000409">
    <property type="protein sequence ID" value="PLZ87384.1"/>
    <property type="molecule type" value="Genomic_DNA"/>
</dbReference>
<keyword evidence="2" id="KW-1185">Reference proteome</keyword>
<sequence length="89" mass="10654">MRIGFELSFYRFCPFLFCRFDEFVEENIPIVRQIQDFAAKNNVNLEQGWKVELAKQAKTALIKNKDPLNKNTDILEIWEQLFLKIQIED</sequence>
<comment type="caution">
    <text evidence="1">The sequence shown here is derived from an EMBL/GenBank/DDBJ whole genome shotgun (WGS) entry which is preliminary data.</text>
</comment>
<proteinExistence type="predicted"/>
<accession>A0A2N6K0A9</accession>
<reference evidence="1 2" key="1">
    <citation type="submission" date="2017-08" db="EMBL/GenBank/DDBJ databases">
        <title>Genomes of Fischerella (Mastigocladus) sp. strains.</title>
        <authorList>
            <person name="Miller S.R."/>
        </authorList>
    </citation>
    <scope>NUCLEOTIDE SEQUENCE [LARGE SCALE GENOMIC DNA]</scope>
    <source>
        <strain evidence="1 2">CCMEE 5323</strain>
    </source>
</reference>
<protein>
    <submittedName>
        <fullName evidence="1">Uncharacterized protein</fullName>
    </submittedName>
</protein>
<evidence type="ECO:0000313" key="2">
    <source>
        <dbReference type="Proteomes" id="UP000235036"/>
    </source>
</evidence>
<evidence type="ECO:0000313" key="1">
    <source>
        <dbReference type="EMBL" id="PLZ87384.1"/>
    </source>
</evidence>
<name>A0A2N6K0A9_FISMU</name>
<dbReference type="RefSeq" id="WP_102205477.1">
    <property type="nucleotide sequence ID" value="NZ_CAWNVR010000523.1"/>
</dbReference>
<gene>
    <name evidence="1" type="ORF">CEN44_17720</name>
</gene>
<dbReference type="Proteomes" id="UP000235036">
    <property type="component" value="Unassembled WGS sequence"/>
</dbReference>
<organism evidence="1 2">
    <name type="scientific">Fischerella muscicola CCMEE 5323</name>
    <dbReference type="NCBI Taxonomy" id="2019572"/>
    <lineage>
        <taxon>Bacteria</taxon>
        <taxon>Bacillati</taxon>
        <taxon>Cyanobacteriota</taxon>
        <taxon>Cyanophyceae</taxon>
        <taxon>Nostocales</taxon>
        <taxon>Hapalosiphonaceae</taxon>
        <taxon>Fischerella</taxon>
    </lineage>
</organism>
<dbReference type="AlphaFoldDB" id="A0A2N6K0A9"/>